<protein>
    <submittedName>
        <fullName evidence="1">SPP1 family predicted phage head-tail adaptor</fullName>
    </submittedName>
</protein>
<dbReference type="Gene3D" id="2.40.10.270">
    <property type="entry name" value="Bacteriophage SPP1 head-tail adaptor protein"/>
    <property type="match status" value="1"/>
</dbReference>
<reference evidence="1 2" key="1">
    <citation type="submission" date="2020-08" db="EMBL/GenBank/DDBJ databases">
        <title>Genomic Encyclopedia of Type Strains, Phase IV (KMG-IV): sequencing the most valuable type-strain genomes for metagenomic binning, comparative biology and taxonomic classification.</title>
        <authorList>
            <person name="Goeker M."/>
        </authorList>
    </citation>
    <scope>NUCLEOTIDE SEQUENCE [LARGE SCALE GENOMIC DNA]</scope>
    <source>
        <strain evidence="1 2">DSM 17498</strain>
    </source>
</reference>
<sequence>MIDPGQLKTRLVIQHPIETPDGQGGVVRTWTTFATVWAQVTPLAARRDVQADADGATQDYRIVLRSNLSLTLQHRFSDGARIYRIVAIRERDDRRFIEIDADVRIS</sequence>
<gene>
    <name evidence="1" type="ORF">HNQ36_000495</name>
</gene>
<dbReference type="InterPro" id="IPR008767">
    <property type="entry name" value="Phage_SPP1_head-tail_adaptor"/>
</dbReference>
<dbReference type="NCBIfam" id="TIGR01563">
    <property type="entry name" value="gp16_SPP1"/>
    <property type="match status" value="1"/>
</dbReference>
<dbReference type="Pfam" id="PF05521">
    <property type="entry name" value="Phage_HCP"/>
    <property type="match status" value="1"/>
</dbReference>
<dbReference type="Proteomes" id="UP000521227">
    <property type="component" value="Unassembled WGS sequence"/>
</dbReference>
<evidence type="ECO:0000313" key="2">
    <source>
        <dbReference type="Proteomes" id="UP000521227"/>
    </source>
</evidence>
<dbReference type="EMBL" id="JACHIJ010000001">
    <property type="protein sequence ID" value="MBB5050547.1"/>
    <property type="molecule type" value="Genomic_DNA"/>
</dbReference>
<dbReference type="AlphaFoldDB" id="A0A840MWI0"/>
<accession>A0A840MWI0</accession>
<proteinExistence type="predicted"/>
<organism evidence="1 2">
    <name type="scientific">Afipia massiliensis</name>
    <dbReference type="NCBI Taxonomy" id="211460"/>
    <lineage>
        <taxon>Bacteria</taxon>
        <taxon>Pseudomonadati</taxon>
        <taxon>Pseudomonadota</taxon>
        <taxon>Alphaproteobacteria</taxon>
        <taxon>Hyphomicrobiales</taxon>
        <taxon>Nitrobacteraceae</taxon>
        <taxon>Afipia</taxon>
    </lineage>
</organism>
<comment type="caution">
    <text evidence="1">The sequence shown here is derived from an EMBL/GenBank/DDBJ whole genome shotgun (WGS) entry which is preliminary data.</text>
</comment>
<dbReference type="InterPro" id="IPR038666">
    <property type="entry name" value="SSP1_head-tail_sf"/>
</dbReference>
<evidence type="ECO:0000313" key="1">
    <source>
        <dbReference type="EMBL" id="MBB5050547.1"/>
    </source>
</evidence>
<dbReference type="RefSeq" id="WP_184082357.1">
    <property type="nucleotide sequence ID" value="NZ_JACHIJ010000001.1"/>
</dbReference>
<name>A0A840MWI0_9BRAD</name>